<feature type="transmembrane region" description="Helical" evidence="14">
    <location>
        <begin position="906"/>
        <end position="933"/>
    </location>
</feature>
<dbReference type="InterPro" id="IPR005821">
    <property type="entry name" value="Ion_trans_dom"/>
</dbReference>
<keyword evidence="8" id="KW-0406">Ion transport</keyword>
<dbReference type="SMART" id="SM00248">
    <property type="entry name" value="ANK"/>
    <property type="match status" value="11"/>
</dbReference>
<feature type="transmembrane region" description="Helical" evidence="14">
    <location>
        <begin position="750"/>
        <end position="767"/>
    </location>
</feature>
<dbReference type="PROSITE" id="PS50297">
    <property type="entry name" value="ANK_REP_REGION"/>
    <property type="match status" value="4"/>
</dbReference>
<keyword evidence="3" id="KW-0716">Sensory transduction</keyword>
<reference evidence="16 17" key="1">
    <citation type="journal article" date="2016" name="Nat. Commun.">
        <title>Extremotolerant tardigrade genome and improved radiotolerance of human cultured cells by tardigrade-unique protein.</title>
        <authorList>
            <person name="Hashimoto T."/>
            <person name="Horikawa D.D."/>
            <person name="Saito Y."/>
            <person name="Kuwahara H."/>
            <person name="Kozuka-Hata H."/>
            <person name="Shin-I T."/>
            <person name="Minakuchi Y."/>
            <person name="Ohishi K."/>
            <person name="Motoyama A."/>
            <person name="Aizu T."/>
            <person name="Enomoto A."/>
            <person name="Kondo K."/>
            <person name="Tanaka S."/>
            <person name="Hara Y."/>
            <person name="Koshikawa S."/>
            <person name="Sagara H."/>
            <person name="Miura T."/>
            <person name="Yokobori S."/>
            <person name="Miyagawa K."/>
            <person name="Suzuki Y."/>
            <person name="Kubo T."/>
            <person name="Oyama M."/>
            <person name="Kohara Y."/>
            <person name="Fujiyama A."/>
            <person name="Arakawa K."/>
            <person name="Katayama T."/>
            <person name="Toyoda A."/>
            <person name="Kunieda T."/>
        </authorList>
    </citation>
    <scope>NUCLEOTIDE SEQUENCE [LARGE SCALE GENOMIC DNA]</scope>
    <source>
        <strain evidence="16 17">YOKOZUNA-1</strain>
    </source>
</reference>
<evidence type="ECO:0000256" key="5">
    <source>
        <dbReference type="ARBA" id="ARBA00022737"/>
    </source>
</evidence>
<feature type="transmembrane region" description="Helical" evidence="14">
    <location>
        <begin position="812"/>
        <end position="838"/>
    </location>
</feature>
<dbReference type="InterPro" id="IPR052076">
    <property type="entry name" value="TRP_cation_channel"/>
</dbReference>
<evidence type="ECO:0000256" key="7">
    <source>
        <dbReference type="ARBA" id="ARBA00023043"/>
    </source>
</evidence>
<dbReference type="GO" id="GO:1902495">
    <property type="term" value="C:transmembrane transporter complex"/>
    <property type="evidence" value="ECO:0007669"/>
    <property type="project" value="TreeGrafter"/>
</dbReference>
<feature type="repeat" description="ANK" evidence="12">
    <location>
        <begin position="467"/>
        <end position="499"/>
    </location>
</feature>
<evidence type="ECO:0000256" key="2">
    <source>
        <dbReference type="ARBA" id="ARBA00022448"/>
    </source>
</evidence>
<feature type="repeat" description="ANK" evidence="12">
    <location>
        <begin position="70"/>
        <end position="102"/>
    </location>
</feature>
<name>A0A1D1UJ41_RAMVA</name>
<dbReference type="SUPFAM" id="SSF48403">
    <property type="entry name" value="Ankyrin repeat"/>
    <property type="match status" value="2"/>
</dbReference>
<evidence type="ECO:0000313" key="16">
    <source>
        <dbReference type="EMBL" id="GAU89726.1"/>
    </source>
</evidence>
<dbReference type="OrthoDB" id="1661883at2759"/>
<dbReference type="PANTHER" id="PTHR47143:SF1">
    <property type="entry name" value="ION_TRANS DOMAIN-CONTAINING PROTEIN"/>
    <property type="match status" value="1"/>
</dbReference>
<feature type="transmembrane region" description="Helical" evidence="14">
    <location>
        <begin position="643"/>
        <end position="667"/>
    </location>
</feature>
<dbReference type="InterPro" id="IPR002110">
    <property type="entry name" value="Ankyrin_rpt"/>
</dbReference>
<evidence type="ECO:0000256" key="12">
    <source>
        <dbReference type="PROSITE-ProRule" id="PRU00023"/>
    </source>
</evidence>
<dbReference type="AlphaFoldDB" id="A0A1D1UJ41"/>
<evidence type="ECO:0000256" key="9">
    <source>
        <dbReference type="ARBA" id="ARBA00023136"/>
    </source>
</evidence>
<dbReference type="Proteomes" id="UP000186922">
    <property type="component" value="Unassembled WGS sequence"/>
</dbReference>
<evidence type="ECO:0000256" key="10">
    <source>
        <dbReference type="ARBA" id="ARBA00023180"/>
    </source>
</evidence>
<comment type="subcellular location">
    <subcellularLocation>
        <location evidence="1">Membrane</location>
        <topology evidence="1">Multi-pass membrane protein</topology>
    </subcellularLocation>
</comment>
<feature type="repeat" description="ANK" evidence="12">
    <location>
        <begin position="401"/>
        <end position="426"/>
    </location>
</feature>
<evidence type="ECO:0000256" key="8">
    <source>
        <dbReference type="ARBA" id="ARBA00023065"/>
    </source>
</evidence>
<feature type="repeat" description="ANK" evidence="12">
    <location>
        <begin position="145"/>
        <end position="177"/>
    </location>
</feature>
<dbReference type="PANTHER" id="PTHR47143">
    <property type="entry name" value="TRANSIENT RECEPTOR POTENTIAL CATION CHANNEL PROTEIN PAINLESS"/>
    <property type="match status" value="1"/>
</dbReference>
<keyword evidence="5" id="KW-0677">Repeat</keyword>
<protein>
    <recommendedName>
        <fullName evidence="15">Ion transport domain-containing protein</fullName>
    </recommendedName>
</protein>
<dbReference type="STRING" id="947166.A0A1D1UJ41"/>
<dbReference type="Gene3D" id="1.25.40.20">
    <property type="entry name" value="Ankyrin repeat-containing domain"/>
    <property type="match status" value="3"/>
</dbReference>
<sequence>MRKKGSRKDDIPMTPVSPLSSRNSRDLGRFNFAADVPEPNLFDAVYSKDATLLKTLLENSECSVEEVNDKGKRLLHVAAEIDNVDAVKLLIQHRANVLAKQKCFFGLSAVHIAASHGSVGVLEHLLTWSAEQGSTYQLVTLEDKEGSTALHWAVQRHKVRCVESLLKHGAPIDHKQHEATQSTPVHLACGQGSMDLLEMMAEAQPSEFKNTLTSSPKKDFEHFTPVQRAALLNAPTLLKFLVGKGGSVSNNTDDGTMSALHLAASTGAWGNVDYLLGDLHLDPFETNSSSGRHLAHEAAIGGMNLTECDSFVRYLENNPDKINLLDILDQEGFAAVHYAAMGGVAETLLGLLDIGANPWTRSGKGKTLLHFVVKLGSLDLVQKLLARIENFSVYLNVADVKGRAVYHIAARYGHEDLVSYLIKMGAVCAADNFGWTPLHFAAANGSAGILQSIFQHCASCLNKHDHNGMTALHLAAQNNKEEAVKCLLLNGSKNSKNNEGVSAFRLAVMKRSSNAALAFVQSEHWKDYVMQAGSKDGPQKQKALLVALTEELPDVMKACLDRCITNHEDEFTHEPYVKYDFELLHTRKAKRSAISFQNDERTHSTEIPESPMAVMKAMSRQKHYGLLMHPVVQVLLEQKWRIYGCYTSCAILLANIVFVFLLTWVTVQSVNTELRPFLYNTTVHNVMEHHPDALKDTDFDQIVHIASTKLPTFNSAHYVIMFIFALTIVSMKEVFDLISEGLKYFRDWTNYVQIVLVCCCIGFVRFLDLPDRTDPRTVYLTYDFAAISIFLAYLNLLRFFRPFGSVGMYSVAFFAVFRAFFMVFIFFSILIFAFGISYNALYYTMIFPDDPDFYDLKKPLDPEELQTTMQWLPTAFMRVVSWLLGDLETVDNFSIPFLENKAPFRFLWYIFYWLGLTIMSFFLFNVLLGLAVVDMQSVRRNATAMRLLRQVALHENLEKTFPFRWVERIQLQCEEYRFYPGRTDHSAGSKVIRWLAGGTTPEALRDARDESKSAGTTEVEKEREQAAATKKMYTKDLRKRVHVMDDELKQMHQLIVNIFERVEDSKS</sequence>
<keyword evidence="11" id="KW-0407">Ion channel</keyword>
<gene>
    <name evidence="16" type="primary">RvY_02240-1</name>
    <name evidence="16" type="synonym">RvY_02240.1</name>
    <name evidence="16" type="ORF">RvY_02240</name>
</gene>
<feature type="compositionally biased region" description="Basic and acidic residues" evidence="13">
    <location>
        <begin position="1005"/>
        <end position="1025"/>
    </location>
</feature>
<keyword evidence="10" id="KW-0325">Glycoprotein</keyword>
<evidence type="ECO:0000256" key="6">
    <source>
        <dbReference type="ARBA" id="ARBA00022989"/>
    </source>
</evidence>
<evidence type="ECO:0000256" key="3">
    <source>
        <dbReference type="ARBA" id="ARBA00022606"/>
    </source>
</evidence>
<keyword evidence="4 14" id="KW-0812">Transmembrane</keyword>
<evidence type="ECO:0000256" key="13">
    <source>
        <dbReference type="SAM" id="MobiDB-lite"/>
    </source>
</evidence>
<proteinExistence type="predicted"/>
<evidence type="ECO:0000313" key="17">
    <source>
        <dbReference type="Proteomes" id="UP000186922"/>
    </source>
</evidence>
<dbReference type="EMBL" id="BDGG01000001">
    <property type="protein sequence ID" value="GAU89726.1"/>
    <property type="molecule type" value="Genomic_DNA"/>
</dbReference>
<feature type="region of interest" description="Disordered" evidence="13">
    <location>
        <begin position="1"/>
        <end position="22"/>
    </location>
</feature>
<keyword evidence="9 14" id="KW-0472">Membrane</keyword>
<accession>A0A1D1UJ41</accession>
<feature type="transmembrane region" description="Helical" evidence="14">
    <location>
        <begin position="779"/>
        <end position="800"/>
    </location>
</feature>
<feature type="transmembrane region" description="Helical" evidence="14">
    <location>
        <begin position="716"/>
        <end position="738"/>
    </location>
</feature>
<dbReference type="Pfam" id="PF12796">
    <property type="entry name" value="Ank_2"/>
    <property type="match status" value="4"/>
</dbReference>
<keyword evidence="2" id="KW-0813">Transport</keyword>
<comment type="caution">
    <text evidence="16">The sequence shown here is derived from an EMBL/GenBank/DDBJ whole genome shotgun (WGS) entry which is preliminary data.</text>
</comment>
<dbReference type="PROSITE" id="PS50088">
    <property type="entry name" value="ANK_REPEAT"/>
    <property type="match status" value="4"/>
</dbReference>
<dbReference type="InterPro" id="IPR036770">
    <property type="entry name" value="Ankyrin_rpt-contain_sf"/>
</dbReference>
<evidence type="ECO:0000256" key="14">
    <source>
        <dbReference type="SAM" id="Phobius"/>
    </source>
</evidence>
<organism evidence="16 17">
    <name type="scientific">Ramazzottius varieornatus</name>
    <name type="common">Water bear</name>
    <name type="synonym">Tardigrade</name>
    <dbReference type="NCBI Taxonomy" id="947166"/>
    <lineage>
        <taxon>Eukaryota</taxon>
        <taxon>Metazoa</taxon>
        <taxon>Ecdysozoa</taxon>
        <taxon>Tardigrada</taxon>
        <taxon>Eutardigrada</taxon>
        <taxon>Parachela</taxon>
        <taxon>Hypsibioidea</taxon>
        <taxon>Ramazzottiidae</taxon>
        <taxon>Ramazzottius</taxon>
    </lineage>
</organism>
<keyword evidence="17" id="KW-1185">Reference proteome</keyword>
<evidence type="ECO:0000256" key="11">
    <source>
        <dbReference type="ARBA" id="ARBA00023303"/>
    </source>
</evidence>
<keyword evidence="6 14" id="KW-1133">Transmembrane helix</keyword>
<evidence type="ECO:0000259" key="15">
    <source>
        <dbReference type="Pfam" id="PF00520"/>
    </source>
</evidence>
<feature type="domain" description="Ion transport" evidence="15">
    <location>
        <begin position="717"/>
        <end position="941"/>
    </location>
</feature>
<dbReference type="Pfam" id="PF00520">
    <property type="entry name" value="Ion_trans"/>
    <property type="match status" value="1"/>
</dbReference>
<keyword evidence="7 12" id="KW-0040">ANK repeat</keyword>
<dbReference type="GO" id="GO:0005216">
    <property type="term" value="F:monoatomic ion channel activity"/>
    <property type="evidence" value="ECO:0007669"/>
    <property type="project" value="InterPro"/>
</dbReference>
<feature type="region of interest" description="Disordered" evidence="13">
    <location>
        <begin position="1005"/>
        <end position="1030"/>
    </location>
</feature>
<evidence type="ECO:0000256" key="4">
    <source>
        <dbReference type="ARBA" id="ARBA00022692"/>
    </source>
</evidence>
<evidence type="ECO:0000256" key="1">
    <source>
        <dbReference type="ARBA" id="ARBA00004141"/>
    </source>
</evidence>